<evidence type="ECO:0000259" key="7">
    <source>
        <dbReference type="Pfam" id="PF20703"/>
    </source>
</evidence>
<name>A0A7X4YHE8_9BACT</name>
<dbReference type="InterPro" id="IPR027417">
    <property type="entry name" value="P-loop_NTPase"/>
</dbReference>
<dbReference type="Proteomes" id="UP000537825">
    <property type="component" value="Unassembled WGS sequence"/>
</dbReference>
<feature type="domain" description="Novel STAND NTPase 1" evidence="7">
    <location>
        <begin position="374"/>
        <end position="747"/>
    </location>
</feature>
<evidence type="ECO:0000313" key="8">
    <source>
        <dbReference type="EMBL" id="NBC44412.1"/>
    </source>
</evidence>
<dbReference type="EMBL" id="JAAAPK010000010">
    <property type="protein sequence ID" value="NBC44412.1"/>
    <property type="molecule type" value="Genomic_DNA"/>
</dbReference>
<feature type="repeat" description="WD" evidence="3">
    <location>
        <begin position="1104"/>
        <end position="1136"/>
    </location>
</feature>
<proteinExistence type="predicted"/>
<dbReference type="PROSITE" id="PS50082">
    <property type="entry name" value="WD_REPEATS_2"/>
    <property type="match status" value="14"/>
</dbReference>
<feature type="repeat" description="WD" evidence="3">
    <location>
        <begin position="1146"/>
        <end position="1188"/>
    </location>
</feature>
<feature type="repeat" description="WD" evidence="3">
    <location>
        <begin position="896"/>
        <end position="927"/>
    </location>
</feature>
<feature type="coiled-coil region" evidence="4">
    <location>
        <begin position="815"/>
        <end position="842"/>
    </location>
</feature>
<evidence type="ECO:0000259" key="6">
    <source>
        <dbReference type="Pfam" id="PF12770"/>
    </source>
</evidence>
<feature type="repeat" description="WD" evidence="3">
    <location>
        <begin position="1231"/>
        <end position="1263"/>
    </location>
</feature>
<feature type="repeat" description="WD" evidence="3">
    <location>
        <begin position="938"/>
        <end position="980"/>
    </location>
</feature>
<feature type="repeat" description="WD" evidence="3">
    <location>
        <begin position="1189"/>
        <end position="1223"/>
    </location>
</feature>
<feature type="repeat" description="WD" evidence="3">
    <location>
        <begin position="1021"/>
        <end position="1051"/>
    </location>
</feature>
<dbReference type="InterPro" id="IPR024983">
    <property type="entry name" value="CHAT_dom"/>
</dbReference>
<feature type="repeat" description="WD" evidence="3">
    <location>
        <begin position="1486"/>
        <end position="1519"/>
    </location>
</feature>
<feature type="repeat" description="WD" evidence="3">
    <location>
        <begin position="1272"/>
        <end position="1303"/>
    </location>
</feature>
<gene>
    <name evidence="8" type="ORF">GTZ93_31870</name>
</gene>
<sequence length="1578" mass="171684">MSAAVAKPAPLELLLELVRAQEAGDPFHFRMEPQEYLLRRARGSYARAALDWEPALLSDLAELEKPQPDRNVVQRLGERLRAFLEGVGWDAQANDITAAVQVGRPVHLTFRFAAAELFALPWELLTLGTSGRTVAELPGVFIRYEWPATGDVPTQGTSQQGRVLFAWSAAGGQVPARAHQRELSEACRKGAYPFEPDRDVLPHVSLASLSEALNRPGEPVSVLHLLCHGGRRGQTYGLLWDASWEGGEPELVDGATLRQLLMPHAATLRLVVLCACQSGAGATDNHLGSVAQALHRAGLPAVVASRLLLSVPGSVVLTRALYRALLVTPASLEEAVGHARRLLALDTTAVDHVSLQLYARAEHGGDTRPVALRPYRGLLPFQQEDRRFFFGRGSLQQELLQRVHEAVEGQRPRFQVLAGVSGSGKSSLALAGLPQELRAADWEVRLLKPGQGAAEALHEVRQVPPERWQLLLVDPFEDLFTAMESPARRDLATALWSLAKDPERRVVVLATLQVDYLGRCGDLVVDEEGTRLDAAVYSDAHRLFVTELQGDALRAAIEGPAHKVGLRFEAGLVDRLLQEVGQEPGSLPLLQYALDQLWEEREGQQLTHRAYAALGGVAGALKRAANRLYGSLPPSAQEQARRLLVELVDFQGGPSHGRRRRVRSQQLRPTPPEPRADFDRVLGVLLTARLLTREEDAAGVEWLQLSHESLLRTWPELAEWARADRERIQHFRELESWARDWIAHRSAPDGGAPYLLSGSRLGYAQDILRRYSEEPGEDVLQLLDASMASAEAHDASARQRLVRMLVAALVVAGGMAALAWNARQLEARAQSERQEAQHHAQRARDLVLLDVARKLRRDNPTLALLMLREVQEPGRLRGWAQDVSAVLQEPLSRAVLRGHAQAVVHVEVSSDGQRVVTASKDGTARLWRTSGEGAPVVLTGHAGPVYHATFSPAGGQRVLTSSHDGTARLWNTEDGALLHTFRHRGVVQWGAFSPDGQRVATASRDGLARLWRVDGTGEPREVRHRGAVQTVAFSPDGRWLLTASLDGTARLVRVEGTEGPRELPHPAPVTSATFDPEGTHVLTVARDGVARVWPVNGTTAPVALKGHQGELTTARFSPDGQWVVTASVDTTARLFQADGRGEPRVLRGHQGAVRLATFGGPLGEWILTVSSDTTARLWSAREDTPPRLLLGHRSTLLWGGFGPDGKQVVTASVDATARVWRLDAPQDSLPLQTSAGFLWSVAFSPDGTQVATASQDGAVRLWSEDGRATHVLRGHAQDVRSVVFSPDGRWLLTASLDGTARLWPTDGSTAGRRVLASQREPFFGAAFSPDGQRVALASSPRATRIVSVAGARPPVALEGHGDQVRSVAFSPDGQRLITASQDGTARIWSAEGRLTATLYSHDDWVLSAAFHPKDPTQVLTSSQDGTARLWTVENGRVRGVRALLRHDAPVPWAAWSPDGGRVVTACADGRARVWLTDAPGEPYLVLSAHEGEVTSAVFSPRAEEPRLVTGSTDGSARVWRPREPLPIERLQEKLQATSSACLTPGERRGLLGDLPAKALEANAACEQRHGRAPLPDEP</sequence>
<comment type="caution">
    <text evidence="8">The sequence shown here is derived from an EMBL/GenBank/DDBJ whole genome shotgun (WGS) entry which is preliminary data.</text>
</comment>
<dbReference type="Pfam" id="PF20703">
    <property type="entry name" value="nSTAND1"/>
    <property type="match status" value="1"/>
</dbReference>
<dbReference type="SUPFAM" id="SSF52540">
    <property type="entry name" value="P-loop containing nucleoside triphosphate hydrolases"/>
    <property type="match status" value="1"/>
</dbReference>
<feature type="domain" description="CHAT" evidence="6">
    <location>
        <begin position="104"/>
        <end position="343"/>
    </location>
</feature>
<feature type="repeat" description="WD" evidence="3">
    <location>
        <begin position="1398"/>
        <end position="1440"/>
    </location>
</feature>
<dbReference type="InterPro" id="IPR036322">
    <property type="entry name" value="WD40_repeat_dom_sf"/>
</dbReference>
<keyword evidence="4" id="KW-0175">Coiled coil</keyword>
<keyword evidence="9" id="KW-1185">Reference proteome</keyword>
<feature type="repeat" description="WD" evidence="3">
    <location>
        <begin position="1062"/>
        <end position="1093"/>
    </location>
</feature>
<evidence type="ECO:0000256" key="4">
    <source>
        <dbReference type="SAM" id="Coils"/>
    </source>
</evidence>
<feature type="repeat" description="WD" evidence="3">
    <location>
        <begin position="1357"/>
        <end position="1389"/>
    </location>
</feature>
<feature type="repeat" description="WD" evidence="3">
    <location>
        <begin position="1443"/>
        <end position="1474"/>
    </location>
</feature>
<accession>A0A7X4YHE8</accession>
<dbReference type="InterPro" id="IPR015943">
    <property type="entry name" value="WD40/YVTN_repeat-like_dom_sf"/>
</dbReference>
<dbReference type="Pfam" id="PF00400">
    <property type="entry name" value="WD40"/>
    <property type="match status" value="14"/>
</dbReference>
<feature type="repeat" description="WD" evidence="3">
    <location>
        <begin position="980"/>
        <end position="1014"/>
    </location>
</feature>
<organism evidence="8 9">
    <name type="scientific">Corallococcus exiguus</name>
    <dbReference type="NCBI Taxonomy" id="83462"/>
    <lineage>
        <taxon>Bacteria</taxon>
        <taxon>Pseudomonadati</taxon>
        <taxon>Myxococcota</taxon>
        <taxon>Myxococcia</taxon>
        <taxon>Myxococcales</taxon>
        <taxon>Cystobacterineae</taxon>
        <taxon>Myxococcaceae</taxon>
        <taxon>Corallococcus</taxon>
    </lineage>
</organism>
<dbReference type="InterPro" id="IPR001680">
    <property type="entry name" value="WD40_rpt"/>
</dbReference>
<protein>
    <submittedName>
        <fullName evidence="8">CHAT domain-containing protein</fullName>
    </submittedName>
</protein>
<dbReference type="Gene3D" id="2.130.10.10">
    <property type="entry name" value="YVTN repeat-like/Quinoprotein amine dehydrogenase"/>
    <property type="match status" value="5"/>
</dbReference>
<evidence type="ECO:0000313" key="9">
    <source>
        <dbReference type="Proteomes" id="UP000537825"/>
    </source>
</evidence>
<keyword evidence="1 3" id="KW-0853">WD repeat</keyword>
<dbReference type="PROSITE" id="PS00678">
    <property type="entry name" value="WD_REPEATS_1"/>
    <property type="match status" value="1"/>
</dbReference>
<evidence type="ECO:0000256" key="1">
    <source>
        <dbReference type="ARBA" id="ARBA00022574"/>
    </source>
</evidence>
<dbReference type="CDD" id="cd00200">
    <property type="entry name" value="WD40"/>
    <property type="match status" value="2"/>
</dbReference>
<evidence type="ECO:0000256" key="3">
    <source>
        <dbReference type="PROSITE-ProRule" id="PRU00221"/>
    </source>
</evidence>
<dbReference type="InterPro" id="IPR049052">
    <property type="entry name" value="nSTAND1"/>
</dbReference>
<dbReference type="SMART" id="SM00320">
    <property type="entry name" value="WD40"/>
    <property type="match status" value="15"/>
</dbReference>
<dbReference type="Pfam" id="PF12770">
    <property type="entry name" value="CHAT"/>
    <property type="match status" value="1"/>
</dbReference>
<evidence type="ECO:0000256" key="2">
    <source>
        <dbReference type="ARBA" id="ARBA00022737"/>
    </source>
</evidence>
<keyword evidence="2" id="KW-0677">Repeat</keyword>
<reference evidence="8 9" key="1">
    <citation type="submission" date="2020-01" db="EMBL/GenBank/DDBJ databases">
        <title>The draft genome sequence of Corallococcus exiguus DSM 14696.</title>
        <authorList>
            <person name="Zhang X."/>
            <person name="Zhu H."/>
        </authorList>
    </citation>
    <scope>NUCLEOTIDE SEQUENCE [LARGE SCALE GENOMIC DNA]</scope>
    <source>
        <strain evidence="8 9">DSM 14696</strain>
    </source>
</reference>
<dbReference type="PANTHER" id="PTHR19879:SF9">
    <property type="entry name" value="TRANSCRIPTION INITIATION FACTOR TFIID SUBUNIT 5"/>
    <property type="match status" value="1"/>
</dbReference>
<evidence type="ECO:0000256" key="5">
    <source>
        <dbReference type="SAM" id="MobiDB-lite"/>
    </source>
</evidence>
<dbReference type="InterPro" id="IPR019775">
    <property type="entry name" value="WD40_repeat_CS"/>
</dbReference>
<dbReference type="SUPFAM" id="SSF50978">
    <property type="entry name" value="WD40 repeat-like"/>
    <property type="match status" value="3"/>
</dbReference>
<dbReference type="PROSITE" id="PS50294">
    <property type="entry name" value="WD_REPEATS_REGION"/>
    <property type="match status" value="12"/>
</dbReference>
<dbReference type="RefSeq" id="WP_161663176.1">
    <property type="nucleotide sequence ID" value="NZ_CBCSLE010000001.1"/>
</dbReference>
<feature type="region of interest" description="Disordered" evidence="5">
    <location>
        <begin position="654"/>
        <end position="675"/>
    </location>
</feature>
<dbReference type="PANTHER" id="PTHR19879">
    <property type="entry name" value="TRANSCRIPTION INITIATION FACTOR TFIID"/>
    <property type="match status" value="1"/>
</dbReference>